<dbReference type="AlphaFoldDB" id="A0A5J5QRA9"/>
<evidence type="ECO:0000313" key="3">
    <source>
        <dbReference type="Proteomes" id="UP000327439"/>
    </source>
</evidence>
<accession>A0A5J5QRA9</accession>
<gene>
    <name evidence="2" type="ORF">ES319_D07G092600v1</name>
</gene>
<sequence length="63" mass="7297">MFRPDARCFEISMFVSFLFSIPTLQCVFLVFVCLIKQAQSPNYNATLKQIFPNIQQIDSEVFA</sequence>
<keyword evidence="1" id="KW-0472">Membrane</keyword>
<name>A0A5J5QRA9_GOSBA</name>
<proteinExistence type="predicted"/>
<protein>
    <submittedName>
        <fullName evidence="2">Uncharacterized protein</fullName>
    </submittedName>
</protein>
<keyword evidence="1" id="KW-0812">Transmembrane</keyword>
<feature type="transmembrane region" description="Helical" evidence="1">
    <location>
        <begin position="12"/>
        <end position="35"/>
    </location>
</feature>
<reference evidence="3" key="1">
    <citation type="journal article" date="2020" name="Nat. Genet.">
        <title>Genomic diversifications of five Gossypium allopolyploid species and their impact on cotton improvement.</title>
        <authorList>
            <person name="Chen Z.J."/>
            <person name="Sreedasyam A."/>
            <person name="Ando A."/>
            <person name="Song Q."/>
            <person name="De Santiago L.M."/>
            <person name="Hulse-Kemp A.M."/>
            <person name="Ding M."/>
            <person name="Ye W."/>
            <person name="Kirkbride R.C."/>
            <person name="Jenkins J."/>
            <person name="Plott C."/>
            <person name="Lovell J."/>
            <person name="Lin Y.M."/>
            <person name="Vaughn R."/>
            <person name="Liu B."/>
            <person name="Simpson S."/>
            <person name="Scheffler B.E."/>
            <person name="Wen L."/>
            <person name="Saski C.A."/>
            <person name="Grover C.E."/>
            <person name="Hu G."/>
            <person name="Conover J.L."/>
            <person name="Carlson J.W."/>
            <person name="Shu S."/>
            <person name="Boston L.B."/>
            <person name="Williams M."/>
            <person name="Peterson D.G."/>
            <person name="McGee K."/>
            <person name="Jones D.C."/>
            <person name="Wendel J.F."/>
            <person name="Stelly D.M."/>
            <person name="Grimwood J."/>
            <person name="Schmutz J."/>
        </authorList>
    </citation>
    <scope>NUCLEOTIDE SEQUENCE [LARGE SCALE GENOMIC DNA]</scope>
    <source>
        <strain evidence="3">cv. 3-79</strain>
    </source>
</reference>
<dbReference type="Proteomes" id="UP000327439">
    <property type="component" value="Chromosome D07"/>
</dbReference>
<keyword evidence="3" id="KW-1185">Reference proteome</keyword>
<organism evidence="2 3">
    <name type="scientific">Gossypium barbadense</name>
    <name type="common">Sea Island cotton</name>
    <name type="synonym">Hibiscus barbadensis</name>
    <dbReference type="NCBI Taxonomy" id="3634"/>
    <lineage>
        <taxon>Eukaryota</taxon>
        <taxon>Viridiplantae</taxon>
        <taxon>Streptophyta</taxon>
        <taxon>Embryophyta</taxon>
        <taxon>Tracheophyta</taxon>
        <taxon>Spermatophyta</taxon>
        <taxon>Magnoliopsida</taxon>
        <taxon>eudicotyledons</taxon>
        <taxon>Gunneridae</taxon>
        <taxon>Pentapetalae</taxon>
        <taxon>rosids</taxon>
        <taxon>malvids</taxon>
        <taxon>Malvales</taxon>
        <taxon>Malvaceae</taxon>
        <taxon>Malvoideae</taxon>
        <taxon>Gossypium</taxon>
    </lineage>
</organism>
<evidence type="ECO:0000256" key="1">
    <source>
        <dbReference type="SAM" id="Phobius"/>
    </source>
</evidence>
<keyword evidence="1" id="KW-1133">Transmembrane helix</keyword>
<dbReference type="EMBL" id="CM018221">
    <property type="protein sequence ID" value="KAB2020784.1"/>
    <property type="molecule type" value="Genomic_DNA"/>
</dbReference>
<evidence type="ECO:0000313" key="2">
    <source>
        <dbReference type="EMBL" id="KAB2020784.1"/>
    </source>
</evidence>